<name>A0ABN3KHG7_9ACTN</name>
<organism evidence="2 3">
    <name type="scientific">Actinomadura vinacea</name>
    <dbReference type="NCBI Taxonomy" id="115336"/>
    <lineage>
        <taxon>Bacteria</taxon>
        <taxon>Bacillati</taxon>
        <taxon>Actinomycetota</taxon>
        <taxon>Actinomycetes</taxon>
        <taxon>Streptosporangiales</taxon>
        <taxon>Thermomonosporaceae</taxon>
        <taxon>Actinomadura</taxon>
    </lineage>
</organism>
<gene>
    <name evidence="2" type="ORF">GCM10010191_95710</name>
</gene>
<accession>A0ABN3KHG7</accession>
<evidence type="ECO:0008006" key="4">
    <source>
        <dbReference type="Google" id="ProtNLM"/>
    </source>
</evidence>
<dbReference type="RefSeq" id="WP_344598850.1">
    <property type="nucleotide sequence ID" value="NZ_BAAARW010000052.1"/>
</dbReference>
<reference evidence="2 3" key="1">
    <citation type="journal article" date="2019" name="Int. J. Syst. Evol. Microbiol.">
        <title>The Global Catalogue of Microorganisms (GCM) 10K type strain sequencing project: providing services to taxonomists for standard genome sequencing and annotation.</title>
        <authorList>
            <consortium name="The Broad Institute Genomics Platform"/>
            <consortium name="The Broad Institute Genome Sequencing Center for Infectious Disease"/>
            <person name="Wu L."/>
            <person name="Ma J."/>
        </authorList>
    </citation>
    <scope>NUCLEOTIDE SEQUENCE [LARGE SCALE GENOMIC DNA]</scope>
    <source>
        <strain evidence="2 3">JCM 3325</strain>
    </source>
</reference>
<feature type="compositionally biased region" description="Basic and acidic residues" evidence="1">
    <location>
        <begin position="108"/>
        <end position="119"/>
    </location>
</feature>
<keyword evidence="3" id="KW-1185">Reference proteome</keyword>
<protein>
    <recommendedName>
        <fullName evidence="4">DUF222 domain-containing protein</fullName>
    </recommendedName>
</protein>
<evidence type="ECO:0000313" key="2">
    <source>
        <dbReference type="EMBL" id="GAA2460174.1"/>
    </source>
</evidence>
<evidence type="ECO:0000256" key="1">
    <source>
        <dbReference type="SAM" id="MobiDB-lite"/>
    </source>
</evidence>
<evidence type="ECO:0000313" key="3">
    <source>
        <dbReference type="Proteomes" id="UP001501231"/>
    </source>
</evidence>
<comment type="caution">
    <text evidence="2">The sequence shown here is derived from an EMBL/GenBank/DDBJ whole genome shotgun (WGS) entry which is preliminary data.</text>
</comment>
<dbReference type="Proteomes" id="UP001501231">
    <property type="component" value="Unassembled WGS sequence"/>
</dbReference>
<sequence length="134" mass="15213">MLDNVKRSLGFRVREAVSELRDLGDVGLRDFLGETGRELEDLYEGGRGGWVRLRREAGYERRPVDDVQEDGKLAKAIGRMLHIDDPERLSFLREVLDAPSPPKWASADARRQRPRDHPDAVPLGVPERDPRGFA</sequence>
<dbReference type="EMBL" id="BAAARW010000052">
    <property type="protein sequence ID" value="GAA2460174.1"/>
    <property type="molecule type" value="Genomic_DNA"/>
</dbReference>
<feature type="region of interest" description="Disordered" evidence="1">
    <location>
        <begin position="99"/>
        <end position="134"/>
    </location>
</feature>
<proteinExistence type="predicted"/>